<evidence type="ECO:0000313" key="3">
    <source>
        <dbReference type="Proteomes" id="UP001162131"/>
    </source>
</evidence>
<gene>
    <name evidence="2" type="ORF">BSTOLATCC_MIC39797</name>
</gene>
<proteinExistence type="predicted"/>
<name>A0AAU9JGJ4_9CILI</name>
<comment type="caution">
    <text evidence="2">The sequence shown here is derived from an EMBL/GenBank/DDBJ whole genome shotgun (WGS) entry which is preliminary data.</text>
</comment>
<evidence type="ECO:0000313" key="2">
    <source>
        <dbReference type="EMBL" id="CAG9326019.1"/>
    </source>
</evidence>
<dbReference type="Proteomes" id="UP001162131">
    <property type="component" value="Unassembled WGS sequence"/>
</dbReference>
<reference evidence="2" key="1">
    <citation type="submission" date="2021-09" db="EMBL/GenBank/DDBJ databases">
        <authorList>
            <consortium name="AG Swart"/>
            <person name="Singh M."/>
            <person name="Singh A."/>
            <person name="Seah K."/>
            <person name="Emmerich C."/>
        </authorList>
    </citation>
    <scope>NUCLEOTIDE SEQUENCE</scope>
    <source>
        <strain evidence="2">ATCC30299</strain>
    </source>
</reference>
<dbReference type="EMBL" id="CAJZBQ010000039">
    <property type="protein sequence ID" value="CAG9326019.1"/>
    <property type="molecule type" value="Genomic_DNA"/>
</dbReference>
<protein>
    <recommendedName>
        <fullName evidence="4">Dickkopf N-terminal cysteine-rich domain-containing protein</fullName>
    </recommendedName>
</protein>
<organism evidence="2 3">
    <name type="scientific">Blepharisma stoltei</name>
    <dbReference type="NCBI Taxonomy" id="1481888"/>
    <lineage>
        <taxon>Eukaryota</taxon>
        <taxon>Sar</taxon>
        <taxon>Alveolata</taxon>
        <taxon>Ciliophora</taxon>
        <taxon>Postciliodesmatophora</taxon>
        <taxon>Heterotrichea</taxon>
        <taxon>Heterotrichida</taxon>
        <taxon>Blepharismidae</taxon>
        <taxon>Blepharisma</taxon>
    </lineage>
</organism>
<evidence type="ECO:0008006" key="4">
    <source>
        <dbReference type="Google" id="ProtNLM"/>
    </source>
</evidence>
<feature type="chain" id="PRO_5043471122" description="Dickkopf N-terminal cysteine-rich domain-containing protein" evidence="1">
    <location>
        <begin position="23"/>
        <end position="374"/>
    </location>
</feature>
<accession>A0AAU9JGJ4</accession>
<keyword evidence="3" id="KW-1185">Reference proteome</keyword>
<sequence length="374" mass="41344">MDFKIHTFFLLHFALLYLPVLSSNLCPSYICKPPSMAFTANTCLYNNKEASTSYARECPDNKLCVYADESNNKTCTDAVLSFGQSFVGEKCKTNADCYNGFSASNCANGICQGYSASHFCTSLYQCMPGNSCIKGICSPQIEIGQKGCSSDYDCVQNGACNVTSELPETNTCYEVFSFDPHSPVGYCYNQQSMLCKYTTCAQNGADGNYYCTSLQVSDSKPASLCSSDQSDCTSKPDNFFNPPYVANQYCACGYNSEGNAYCNLFIGDGPGLSLLSIRAKWYSSEAILKCNTGRREELNCIKDYWDENNFNAYYYWTVYFQEYNYIIGSEKCVLNTADSSYVYAKKLYNGDSGDSDESSGIVLGISLIIGLFLH</sequence>
<feature type="signal peptide" evidence="1">
    <location>
        <begin position="1"/>
        <end position="22"/>
    </location>
</feature>
<keyword evidence="1" id="KW-0732">Signal</keyword>
<dbReference type="AlphaFoldDB" id="A0AAU9JGJ4"/>
<evidence type="ECO:0000256" key="1">
    <source>
        <dbReference type="SAM" id="SignalP"/>
    </source>
</evidence>